<dbReference type="RefSeq" id="WP_085500233.1">
    <property type="nucleotide sequence ID" value="NZ_FXAO01000008.1"/>
</dbReference>
<dbReference type="InterPro" id="IPR039374">
    <property type="entry name" value="SIP_fam"/>
</dbReference>
<keyword evidence="3" id="KW-1185">Reference proteome</keyword>
<gene>
    <name evidence="2" type="ORF">SAMN03080602_03518</name>
</gene>
<dbReference type="InterPro" id="IPR008333">
    <property type="entry name" value="Cbr1-like_FAD-bd_dom"/>
</dbReference>
<dbReference type="GO" id="GO:0016491">
    <property type="term" value="F:oxidoreductase activity"/>
    <property type="evidence" value="ECO:0007669"/>
    <property type="project" value="InterPro"/>
</dbReference>
<dbReference type="AlphaFoldDB" id="A0A1X7KZY3"/>
<evidence type="ECO:0000259" key="1">
    <source>
        <dbReference type="PROSITE" id="PS51384"/>
    </source>
</evidence>
<dbReference type="Gene3D" id="2.40.30.10">
    <property type="entry name" value="Translation factors"/>
    <property type="match status" value="1"/>
</dbReference>
<dbReference type="EMBL" id="FXAO01000008">
    <property type="protein sequence ID" value="SMG46794.1"/>
    <property type="molecule type" value="Genomic_DNA"/>
</dbReference>
<sequence length="242" mass="27736">MSFIETILKSVVLNDAVITEKVKLSEAAYKIRLQNDTMGKINFIPGTFLRMGLGIGKDELSLKDKMRSYSIWDINKDKSYIDVAIATHSNGIGSHWIKECHVGQKIYFKTKKGNFLADDTAENYIMIGDLSALSHLYMIRRNIGKDKQVESILYSQNQQDLFPDIDGSLPFDFYELPENPSDQIIALLREKVATFKGKRMAYIAGDSRLCVALNRFFRQELHWGTKQIKTKPFWNPDKKGLE</sequence>
<dbReference type="PANTHER" id="PTHR30157:SF0">
    <property type="entry name" value="NADPH-DEPENDENT FERRIC-CHELATE REDUCTASE"/>
    <property type="match status" value="1"/>
</dbReference>
<dbReference type="Pfam" id="PF04954">
    <property type="entry name" value="SIP"/>
    <property type="match status" value="1"/>
</dbReference>
<protein>
    <submittedName>
        <fullName evidence="2">NADPH-dependent ferric siderophore reductase, contains FAD-binding and SIP domains</fullName>
    </submittedName>
</protein>
<evidence type="ECO:0000313" key="2">
    <source>
        <dbReference type="EMBL" id="SMG46794.1"/>
    </source>
</evidence>
<dbReference type="PANTHER" id="PTHR30157">
    <property type="entry name" value="FERRIC REDUCTASE, NADPH-DEPENDENT"/>
    <property type="match status" value="1"/>
</dbReference>
<dbReference type="Gene3D" id="3.40.50.80">
    <property type="entry name" value="Nucleotide-binding domain of ferredoxin-NADP reductase (FNR) module"/>
    <property type="match status" value="1"/>
</dbReference>
<dbReference type="Proteomes" id="UP000193420">
    <property type="component" value="Unassembled WGS sequence"/>
</dbReference>
<dbReference type="PROSITE" id="PS51384">
    <property type="entry name" value="FAD_FR"/>
    <property type="match status" value="1"/>
</dbReference>
<evidence type="ECO:0000313" key="3">
    <source>
        <dbReference type="Proteomes" id="UP000193420"/>
    </source>
</evidence>
<accession>A0A1X7KZY3</accession>
<feature type="domain" description="FAD-binding FR-type" evidence="1">
    <location>
        <begin position="11"/>
        <end position="118"/>
    </location>
</feature>
<organism evidence="2 3">
    <name type="scientific">Arenibacter troitsensis</name>
    <dbReference type="NCBI Taxonomy" id="188872"/>
    <lineage>
        <taxon>Bacteria</taxon>
        <taxon>Pseudomonadati</taxon>
        <taxon>Bacteroidota</taxon>
        <taxon>Flavobacteriia</taxon>
        <taxon>Flavobacteriales</taxon>
        <taxon>Flavobacteriaceae</taxon>
        <taxon>Arenibacter</taxon>
    </lineage>
</organism>
<dbReference type="Pfam" id="PF00970">
    <property type="entry name" value="FAD_binding_6"/>
    <property type="match status" value="1"/>
</dbReference>
<dbReference type="InterPro" id="IPR039261">
    <property type="entry name" value="FNR_nucleotide-bd"/>
</dbReference>
<proteinExistence type="predicted"/>
<dbReference type="SUPFAM" id="SSF63380">
    <property type="entry name" value="Riboflavin synthase domain-like"/>
    <property type="match status" value="1"/>
</dbReference>
<dbReference type="OrthoDB" id="3745257at2"/>
<name>A0A1X7KZY3_9FLAO</name>
<dbReference type="InterPro" id="IPR017938">
    <property type="entry name" value="Riboflavin_synthase-like_b-brl"/>
</dbReference>
<dbReference type="InterPro" id="IPR007037">
    <property type="entry name" value="SIP_rossman_dom"/>
</dbReference>
<dbReference type="InterPro" id="IPR017927">
    <property type="entry name" value="FAD-bd_FR_type"/>
</dbReference>
<dbReference type="STRING" id="188872.SAMN03080602_03518"/>
<reference evidence="3" key="1">
    <citation type="submission" date="2017-04" db="EMBL/GenBank/DDBJ databases">
        <authorList>
            <person name="Varghese N."/>
            <person name="Submissions S."/>
        </authorList>
    </citation>
    <scope>NUCLEOTIDE SEQUENCE [LARGE SCALE GENOMIC DNA]</scope>
    <source>
        <strain evidence="3">DSM 19835</strain>
    </source>
</reference>